<keyword evidence="2" id="KW-1185">Reference proteome</keyword>
<evidence type="ECO:0000313" key="2">
    <source>
        <dbReference type="Proteomes" id="UP001062846"/>
    </source>
</evidence>
<comment type="caution">
    <text evidence="1">The sequence shown here is derived from an EMBL/GenBank/DDBJ whole genome shotgun (WGS) entry which is preliminary data.</text>
</comment>
<accession>A0ACC0MQA3</accession>
<gene>
    <name evidence="1" type="ORF">RHMOL_Rhmol08G0158000</name>
</gene>
<proteinExistence type="predicted"/>
<organism evidence="1 2">
    <name type="scientific">Rhododendron molle</name>
    <name type="common">Chinese azalea</name>
    <name type="synonym">Azalea mollis</name>
    <dbReference type="NCBI Taxonomy" id="49168"/>
    <lineage>
        <taxon>Eukaryota</taxon>
        <taxon>Viridiplantae</taxon>
        <taxon>Streptophyta</taxon>
        <taxon>Embryophyta</taxon>
        <taxon>Tracheophyta</taxon>
        <taxon>Spermatophyta</taxon>
        <taxon>Magnoliopsida</taxon>
        <taxon>eudicotyledons</taxon>
        <taxon>Gunneridae</taxon>
        <taxon>Pentapetalae</taxon>
        <taxon>asterids</taxon>
        <taxon>Ericales</taxon>
        <taxon>Ericaceae</taxon>
        <taxon>Ericoideae</taxon>
        <taxon>Rhodoreae</taxon>
        <taxon>Rhododendron</taxon>
    </lineage>
</organism>
<name>A0ACC0MQA3_RHOML</name>
<protein>
    <submittedName>
        <fullName evidence="1">Uncharacterized protein</fullName>
    </submittedName>
</protein>
<dbReference type="Proteomes" id="UP001062846">
    <property type="component" value="Chromosome 8"/>
</dbReference>
<reference evidence="1" key="1">
    <citation type="submission" date="2022-02" db="EMBL/GenBank/DDBJ databases">
        <title>Plant Genome Project.</title>
        <authorList>
            <person name="Zhang R.-G."/>
        </authorList>
    </citation>
    <scope>NUCLEOTIDE SEQUENCE</scope>
    <source>
        <strain evidence="1">AT1</strain>
    </source>
</reference>
<dbReference type="EMBL" id="CM046395">
    <property type="protein sequence ID" value="KAI8542687.1"/>
    <property type="molecule type" value="Genomic_DNA"/>
</dbReference>
<sequence>MYEQEATLQLEDPMPHLEIEQQLVLNADTQVLDIPLEEEQLEYTSQLRDTIAADIWNDYICDFSTM</sequence>
<evidence type="ECO:0000313" key="1">
    <source>
        <dbReference type="EMBL" id="KAI8542687.1"/>
    </source>
</evidence>